<reference evidence="1" key="2">
    <citation type="submission" date="2011-04" db="EMBL/GenBank/DDBJ databases">
        <authorList>
            <person name="Genoscope - CEA"/>
        </authorList>
    </citation>
    <scope>NUCLEOTIDE SEQUENCE</scope>
    <source>
        <strain evidence="1">R24</strain>
    </source>
</reference>
<gene>
    <name evidence="1" type="ORF">RALSY_mp30405</name>
</gene>
<dbReference type="AlphaFoldDB" id="G3AC15"/>
<protein>
    <submittedName>
        <fullName evidence="1">Uncharacterized protein</fullName>
    </submittedName>
</protein>
<dbReference type="EMBL" id="FR854092">
    <property type="protein sequence ID" value="CCA87089.1"/>
    <property type="molecule type" value="Genomic_DNA"/>
</dbReference>
<proteinExistence type="predicted"/>
<sequence>MCILKFFHISLDAGEALINWGSEQRCR</sequence>
<accession>G3AC15</accession>
<evidence type="ECO:0000313" key="1">
    <source>
        <dbReference type="EMBL" id="CCA87089.1"/>
    </source>
</evidence>
<reference evidence="1" key="1">
    <citation type="journal article" date="2011" name="PLoS ONE">
        <title>Ralstonia syzygii, the Blood Disease Bacterium and some Asian R. solanacearum strains form a single genomic species despite divergent lifestyles.</title>
        <authorList>
            <person name="Remenant B."/>
            <person name="de Cambiaire J.C."/>
            <person name="Cellier G."/>
            <person name="Jacobs J.M."/>
            <person name="Mangenot S."/>
            <person name="Barbe V."/>
            <person name="Lajus A."/>
            <person name="Vallenet D."/>
            <person name="Medigue C."/>
            <person name="Fegan M."/>
            <person name="Allen C."/>
            <person name="Prior P."/>
        </authorList>
    </citation>
    <scope>NUCLEOTIDE SEQUENCE</scope>
    <source>
        <strain evidence="1">R24</strain>
    </source>
</reference>
<name>G3AC15_9RALS</name>
<organism evidence="1">
    <name type="scientific">Ralstonia syzygii R24</name>
    <dbReference type="NCBI Taxonomy" id="907261"/>
    <lineage>
        <taxon>Bacteria</taxon>
        <taxon>Pseudomonadati</taxon>
        <taxon>Pseudomonadota</taxon>
        <taxon>Betaproteobacteria</taxon>
        <taxon>Burkholderiales</taxon>
        <taxon>Burkholderiaceae</taxon>
        <taxon>Ralstonia</taxon>
        <taxon>Ralstonia solanacearum species complex</taxon>
    </lineage>
</organism>